<comment type="similarity">
    <text evidence="2">Belongs to the membrane fusion protein (MFP) (TC 8.A.1) family.</text>
</comment>
<evidence type="ECO:0000256" key="2">
    <source>
        <dbReference type="ARBA" id="ARBA00009477"/>
    </source>
</evidence>
<dbReference type="Gene3D" id="2.40.50.100">
    <property type="match status" value="2"/>
</dbReference>
<comment type="caution">
    <text evidence="10">The sequence shown here is derived from an EMBL/GenBank/DDBJ whole genome shotgun (WGS) entry which is preliminary data.</text>
</comment>
<evidence type="ECO:0000256" key="4">
    <source>
        <dbReference type="ARBA" id="ARBA00022729"/>
    </source>
</evidence>
<dbReference type="InterPro" id="IPR050465">
    <property type="entry name" value="UPF0194_transport"/>
</dbReference>
<proteinExistence type="inferred from homology"/>
<evidence type="ECO:0000256" key="7">
    <source>
        <dbReference type="SAM" id="Coils"/>
    </source>
</evidence>
<evidence type="ECO:0000256" key="1">
    <source>
        <dbReference type="ARBA" id="ARBA00004418"/>
    </source>
</evidence>
<accession>A0ABV6BCL4</accession>
<dbReference type="Pfam" id="PF25954">
    <property type="entry name" value="Beta-barrel_RND_2"/>
    <property type="match status" value="1"/>
</dbReference>
<keyword evidence="11" id="KW-1185">Reference proteome</keyword>
<keyword evidence="5" id="KW-0574">Periplasm</keyword>
<comment type="subcellular location">
    <subcellularLocation>
        <location evidence="1">Periplasm</location>
    </subcellularLocation>
</comment>
<gene>
    <name evidence="10" type="ORF">ACFFJP_03010</name>
</gene>
<keyword evidence="4" id="KW-0732">Signal</keyword>
<keyword evidence="6 7" id="KW-0175">Coiled coil</keyword>
<reference evidence="10 11" key="1">
    <citation type="submission" date="2024-09" db="EMBL/GenBank/DDBJ databases">
        <authorList>
            <person name="Sun Q."/>
            <person name="Mori K."/>
        </authorList>
    </citation>
    <scope>NUCLEOTIDE SEQUENCE [LARGE SCALE GENOMIC DNA]</scope>
    <source>
        <strain evidence="10 11">KCTC 23315</strain>
    </source>
</reference>
<dbReference type="EMBL" id="JBHLXP010000001">
    <property type="protein sequence ID" value="MFC0047258.1"/>
    <property type="molecule type" value="Genomic_DNA"/>
</dbReference>
<dbReference type="InterPro" id="IPR058792">
    <property type="entry name" value="Beta-barrel_RND_2"/>
</dbReference>
<keyword evidence="8" id="KW-1133">Transmembrane helix</keyword>
<dbReference type="NCBIfam" id="TIGR01730">
    <property type="entry name" value="RND_mfp"/>
    <property type="match status" value="1"/>
</dbReference>
<dbReference type="Proteomes" id="UP001589813">
    <property type="component" value="Unassembled WGS sequence"/>
</dbReference>
<evidence type="ECO:0000313" key="11">
    <source>
        <dbReference type="Proteomes" id="UP001589813"/>
    </source>
</evidence>
<dbReference type="RefSeq" id="WP_377240368.1">
    <property type="nucleotide sequence ID" value="NZ_JBHLXP010000001.1"/>
</dbReference>
<dbReference type="SUPFAM" id="SSF111369">
    <property type="entry name" value="HlyD-like secretion proteins"/>
    <property type="match status" value="2"/>
</dbReference>
<sequence>MTKPTAPASATAESPSAAAPAATAAIAASVPAVDAEIDTADGQPARWRLLIQQYGRGVLLIAVLIGAIVWLGPRLLRGPEVALLQVVQQDFVQSVVASGRVESPHRVSVGAQITGTVARVPVDEGQQVDVDTILIELDASELQAVVTQAQASVALARAQLRQLQEVQAPVAALALQEAEANQRAALRILQRQQELKADRMISQSVLDEALRAEQVTRSKVSSFRQQLLSTGAQGSQAELAAVTLQQAQASLQLALARLAYTRLTAPVAGVLISRQVEPGSVVQPGLVLMQLAPSTSTQLVVQIEEKNLHLLQLGQLALVSADAYTDQSFPATLTYINPGIDAGRGVVEVKLAVATPPAYLRQDMTVSVDIVVASRLQAVLVPAGAVHDNDPHAPWVLLLDGWRVRRQDLQLGLRSQGWSEVLSGLQPGDWLVPVSNGQIQPGQRIRQLPAVAGVSK</sequence>
<evidence type="ECO:0000256" key="8">
    <source>
        <dbReference type="SAM" id="Phobius"/>
    </source>
</evidence>
<dbReference type="Gene3D" id="2.40.420.20">
    <property type="match status" value="1"/>
</dbReference>
<protein>
    <submittedName>
        <fullName evidence="10">Efflux RND transporter periplasmic adaptor subunit</fullName>
    </submittedName>
</protein>
<evidence type="ECO:0000256" key="3">
    <source>
        <dbReference type="ARBA" id="ARBA00010602"/>
    </source>
</evidence>
<evidence type="ECO:0000256" key="5">
    <source>
        <dbReference type="ARBA" id="ARBA00022764"/>
    </source>
</evidence>
<feature type="transmembrane region" description="Helical" evidence="8">
    <location>
        <begin position="54"/>
        <end position="72"/>
    </location>
</feature>
<name>A0ABV6BCL4_9GAMM</name>
<comment type="similarity">
    <text evidence="3">Belongs to the UPF0194 family.</text>
</comment>
<evidence type="ECO:0000259" key="9">
    <source>
        <dbReference type="Pfam" id="PF25954"/>
    </source>
</evidence>
<keyword evidence="8" id="KW-0472">Membrane</keyword>
<evidence type="ECO:0000256" key="6">
    <source>
        <dbReference type="ARBA" id="ARBA00023054"/>
    </source>
</evidence>
<evidence type="ECO:0000313" key="10">
    <source>
        <dbReference type="EMBL" id="MFC0047258.1"/>
    </source>
</evidence>
<feature type="coiled-coil region" evidence="7">
    <location>
        <begin position="146"/>
        <end position="195"/>
    </location>
</feature>
<feature type="domain" description="CusB-like beta-barrel" evidence="9">
    <location>
        <begin position="299"/>
        <end position="370"/>
    </location>
</feature>
<keyword evidence="8" id="KW-0812">Transmembrane</keyword>
<organism evidence="10 11">
    <name type="scientific">Rheinheimera tilapiae</name>
    <dbReference type="NCBI Taxonomy" id="875043"/>
    <lineage>
        <taxon>Bacteria</taxon>
        <taxon>Pseudomonadati</taxon>
        <taxon>Pseudomonadota</taxon>
        <taxon>Gammaproteobacteria</taxon>
        <taxon>Chromatiales</taxon>
        <taxon>Chromatiaceae</taxon>
        <taxon>Rheinheimera</taxon>
    </lineage>
</organism>
<dbReference type="PANTHER" id="PTHR32347">
    <property type="entry name" value="EFFLUX SYSTEM COMPONENT YKNX-RELATED"/>
    <property type="match status" value="1"/>
</dbReference>
<dbReference type="PANTHER" id="PTHR32347:SF29">
    <property type="entry name" value="UPF0194 MEMBRANE PROTEIN YBHG"/>
    <property type="match status" value="1"/>
</dbReference>
<dbReference type="InterPro" id="IPR006143">
    <property type="entry name" value="RND_pump_MFP"/>
</dbReference>
<dbReference type="Gene3D" id="2.40.30.170">
    <property type="match status" value="1"/>
</dbReference>